<evidence type="ECO:0000256" key="9">
    <source>
        <dbReference type="ARBA" id="ARBA00023328"/>
    </source>
</evidence>
<sequence>MAPRKRTTKQRKNNPKTAKLEAFMEDFDSEVKTRVGQVKEKINQMLKDIDNSYNMAIIKLPKAVRQMNWLEHWSNELKVVYTFPLKQENHFPLANAICFVQSTALKKKGGATLSSEDENVPSTTKKVMTAFHTVIHESNYIQLLLCRILCLLLLWCFKCLAKALSISKQSSTIRRSNRNPLITPARSLLDSSVMMGPTPLITPRFDPRLPKTPAVRVPRHKERVYSISVNGSPIAAGNEDIVINVPVGNGESIQLLASQMDSVDLSLLDETAMRSIRQLQNRLTTLCGTSE</sequence>
<keyword evidence="9" id="KW-0137">Centromere</keyword>
<dbReference type="GO" id="GO:0005634">
    <property type="term" value="C:nucleus"/>
    <property type="evidence" value="ECO:0007669"/>
    <property type="project" value="UniProtKB-SubCell"/>
</dbReference>
<comment type="similarity">
    <text evidence="3">Belongs to the borealin family.</text>
</comment>
<dbReference type="InterPro" id="IPR046466">
    <property type="entry name" value="Borealin_C"/>
</dbReference>
<organism evidence="12">
    <name type="scientific">Pundamilia nyererei</name>
    <dbReference type="NCBI Taxonomy" id="303518"/>
    <lineage>
        <taxon>Eukaryota</taxon>
        <taxon>Metazoa</taxon>
        <taxon>Chordata</taxon>
        <taxon>Craniata</taxon>
        <taxon>Vertebrata</taxon>
        <taxon>Euteleostomi</taxon>
        <taxon>Actinopterygii</taxon>
        <taxon>Neopterygii</taxon>
        <taxon>Teleostei</taxon>
        <taxon>Neoteleostei</taxon>
        <taxon>Acanthomorphata</taxon>
        <taxon>Ovalentaria</taxon>
        <taxon>Cichlomorphae</taxon>
        <taxon>Cichliformes</taxon>
        <taxon>Cichlidae</taxon>
        <taxon>African cichlids</taxon>
        <taxon>Pseudocrenilabrinae</taxon>
        <taxon>Haplochromini</taxon>
        <taxon>Pundamilia</taxon>
    </lineage>
</organism>
<evidence type="ECO:0000259" key="10">
    <source>
        <dbReference type="Pfam" id="PF10444"/>
    </source>
</evidence>
<evidence type="ECO:0000256" key="2">
    <source>
        <dbReference type="ARBA" id="ARBA00004584"/>
    </source>
</evidence>
<comment type="subcellular location">
    <subcellularLocation>
        <location evidence="2">Chromosome</location>
        <location evidence="2">Centromere</location>
    </subcellularLocation>
    <subcellularLocation>
        <location evidence="1">Nucleus</location>
    </subcellularLocation>
</comment>
<protein>
    <submittedName>
        <fullName evidence="12">Cell division cycle associated 8</fullName>
    </submittedName>
</protein>
<dbReference type="GeneTree" id="ENSGT00390000011115"/>
<dbReference type="PANTHER" id="PTHR16040:SF8">
    <property type="entry name" value="BOREALIN"/>
    <property type="match status" value="1"/>
</dbReference>
<reference evidence="12" key="1">
    <citation type="submission" date="2023-09" db="UniProtKB">
        <authorList>
            <consortium name="Ensembl"/>
        </authorList>
    </citation>
    <scope>IDENTIFICATION</scope>
</reference>
<accession>A0A3B4EZV5</accession>
<keyword evidence="7" id="KW-0539">Nucleus</keyword>
<evidence type="ECO:0000256" key="8">
    <source>
        <dbReference type="ARBA" id="ARBA00023306"/>
    </source>
</evidence>
<dbReference type="GO" id="GO:0051301">
    <property type="term" value="P:cell division"/>
    <property type="evidence" value="ECO:0007669"/>
    <property type="project" value="UniProtKB-KW"/>
</dbReference>
<evidence type="ECO:0000256" key="3">
    <source>
        <dbReference type="ARBA" id="ARBA00009914"/>
    </source>
</evidence>
<evidence type="ECO:0000259" key="11">
    <source>
        <dbReference type="Pfam" id="PF10512"/>
    </source>
</evidence>
<name>A0A3B4EZV5_9CICH</name>
<keyword evidence="6" id="KW-0498">Mitosis</keyword>
<dbReference type="Ensembl" id="ENSPNYT00000002587.1">
    <property type="protein sequence ID" value="ENSPNYP00000002521.1"/>
    <property type="gene ID" value="ENSPNYG00000001940.1"/>
</dbReference>
<feature type="domain" description="Borealin C-terminal" evidence="11">
    <location>
        <begin position="175"/>
        <end position="288"/>
    </location>
</feature>
<dbReference type="Gene3D" id="6.10.250.1900">
    <property type="match status" value="1"/>
</dbReference>
<evidence type="ECO:0000256" key="4">
    <source>
        <dbReference type="ARBA" id="ARBA00022454"/>
    </source>
</evidence>
<dbReference type="GO" id="GO:0000070">
    <property type="term" value="P:mitotic sister chromatid segregation"/>
    <property type="evidence" value="ECO:0007669"/>
    <property type="project" value="TreeGrafter"/>
</dbReference>
<dbReference type="GO" id="GO:0032133">
    <property type="term" value="C:chromosome passenger complex"/>
    <property type="evidence" value="ECO:0007669"/>
    <property type="project" value="TreeGrafter"/>
</dbReference>
<dbReference type="Pfam" id="PF10512">
    <property type="entry name" value="Borealin"/>
    <property type="match status" value="1"/>
</dbReference>
<evidence type="ECO:0000313" key="12">
    <source>
        <dbReference type="Ensembl" id="ENSPNYP00000002521.1"/>
    </source>
</evidence>
<dbReference type="InterPro" id="IPR018851">
    <property type="entry name" value="Borealin_N"/>
</dbReference>
<evidence type="ECO:0000256" key="1">
    <source>
        <dbReference type="ARBA" id="ARBA00004123"/>
    </source>
</evidence>
<proteinExistence type="inferred from homology"/>
<dbReference type="Gene3D" id="6.10.140.560">
    <property type="match status" value="1"/>
</dbReference>
<keyword evidence="4" id="KW-0158">Chromosome</keyword>
<evidence type="ECO:0000256" key="7">
    <source>
        <dbReference type="ARBA" id="ARBA00023242"/>
    </source>
</evidence>
<dbReference type="GO" id="GO:0000775">
    <property type="term" value="C:chromosome, centromeric region"/>
    <property type="evidence" value="ECO:0007669"/>
    <property type="project" value="UniProtKB-SubCell"/>
</dbReference>
<dbReference type="PANTHER" id="PTHR16040">
    <property type="entry name" value="AUSTRALIN, ISOFORM A-RELATED"/>
    <property type="match status" value="1"/>
</dbReference>
<dbReference type="AlphaFoldDB" id="A0A3B4EZV5"/>
<evidence type="ECO:0000256" key="6">
    <source>
        <dbReference type="ARBA" id="ARBA00022776"/>
    </source>
</evidence>
<keyword evidence="5" id="KW-0132">Cell division</keyword>
<dbReference type="GO" id="GO:0051233">
    <property type="term" value="C:spindle midzone"/>
    <property type="evidence" value="ECO:0007669"/>
    <property type="project" value="TreeGrafter"/>
</dbReference>
<dbReference type="Pfam" id="PF10444">
    <property type="entry name" value="Nbl1_Borealin_N"/>
    <property type="match status" value="1"/>
</dbReference>
<keyword evidence="8" id="KW-0131">Cell cycle</keyword>
<dbReference type="InterPro" id="IPR018867">
    <property type="entry name" value="Cell_div_borealin"/>
</dbReference>
<evidence type="ECO:0000256" key="5">
    <source>
        <dbReference type="ARBA" id="ARBA00022618"/>
    </source>
</evidence>
<feature type="domain" description="Borealin N-terminal" evidence="10">
    <location>
        <begin position="19"/>
        <end position="71"/>
    </location>
</feature>